<evidence type="ECO:0000313" key="4">
    <source>
        <dbReference type="Proteomes" id="UP000463951"/>
    </source>
</evidence>
<evidence type="ECO:0000313" key="3">
    <source>
        <dbReference type="EMBL" id="BBJ42328.1"/>
    </source>
</evidence>
<gene>
    <name evidence="3" type="ORF">SSPO_050460</name>
</gene>
<dbReference type="EMBL" id="AP019620">
    <property type="protein sequence ID" value="BBJ42328.1"/>
    <property type="molecule type" value="Genomic_DNA"/>
</dbReference>
<reference evidence="3 4" key="1">
    <citation type="journal article" date="2020" name="Int. J. Syst. Evol. Microbiol.">
        <title>Reclassification of Streptomyces castelarensis and Streptomyces sporoclivatus as later heterotypic synonyms of Streptomyces antimycoticus.</title>
        <authorList>
            <person name="Komaki H."/>
            <person name="Tamura T."/>
        </authorList>
    </citation>
    <scope>NUCLEOTIDE SEQUENCE [LARGE SCALE GENOMIC DNA]</scope>
    <source>
        <strain evidence="3 4">NBRC 100767</strain>
    </source>
</reference>
<dbReference type="InterPro" id="IPR011009">
    <property type="entry name" value="Kinase-like_dom_sf"/>
</dbReference>
<dbReference type="Gene3D" id="3.30.200.20">
    <property type="entry name" value="Phosphorylase Kinase, domain 1"/>
    <property type="match status" value="1"/>
</dbReference>
<organism evidence="3 4">
    <name type="scientific">Streptomyces antimycoticus</name>
    <dbReference type="NCBI Taxonomy" id="68175"/>
    <lineage>
        <taxon>Bacteria</taxon>
        <taxon>Bacillati</taxon>
        <taxon>Actinomycetota</taxon>
        <taxon>Actinomycetes</taxon>
        <taxon>Kitasatosporales</taxon>
        <taxon>Streptomycetaceae</taxon>
        <taxon>Streptomyces</taxon>
        <taxon>Streptomyces violaceusniger group</taxon>
    </lineage>
</organism>
<dbReference type="AlphaFoldDB" id="A0A499UQW2"/>
<dbReference type="SUPFAM" id="SSF56112">
    <property type="entry name" value="Protein kinase-like (PK-like)"/>
    <property type="match status" value="1"/>
</dbReference>
<feature type="domain" description="Aminoglycoside phosphotransferase" evidence="2">
    <location>
        <begin position="34"/>
        <end position="118"/>
    </location>
</feature>
<proteinExistence type="predicted"/>
<evidence type="ECO:0000256" key="1">
    <source>
        <dbReference type="SAM" id="MobiDB-lite"/>
    </source>
</evidence>
<protein>
    <recommendedName>
        <fullName evidence="2">Aminoglycoside phosphotransferase domain-containing protein</fullName>
    </recommendedName>
</protein>
<evidence type="ECO:0000259" key="2">
    <source>
        <dbReference type="Pfam" id="PF01636"/>
    </source>
</evidence>
<accession>A0A499UQW2</accession>
<dbReference type="Proteomes" id="UP000463951">
    <property type="component" value="Chromosome"/>
</dbReference>
<dbReference type="Pfam" id="PF01636">
    <property type="entry name" value="APH"/>
    <property type="match status" value="1"/>
</dbReference>
<feature type="region of interest" description="Disordered" evidence="1">
    <location>
        <begin position="144"/>
        <end position="172"/>
    </location>
</feature>
<feature type="compositionally biased region" description="Low complexity" evidence="1">
    <location>
        <begin position="162"/>
        <end position="172"/>
    </location>
</feature>
<name>A0A499UQW2_9ACTN</name>
<dbReference type="InterPro" id="IPR002575">
    <property type="entry name" value="Aminoglycoside_PTrfase"/>
</dbReference>
<sequence length="172" mass="18355">MPRSHVHSAEAAPDGETLGALLRRYDSAGEAVSCEPLTQGLLNRGYRLATTRGRFFLKHHLDGDRTAIARQHRVTQRLDALGVPVAPPVPDADGRTVAVIGGRCYALHPWIDGQHRAGGELTTPSAGGWADCSDLSTPVWSASCGPVRATAGRPRRRPTPRTPSTSSTSCSR</sequence>